<dbReference type="EMBL" id="MF770607">
    <property type="protein sequence ID" value="ATG25045.1"/>
    <property type="molecule type" value="Genomic_DNA"/>
</dbReference>
<gene>
    <name evidence="1" type="primary">ORF72</name>
    <name evidence="1" type="ORF">Lo_lxa1Pt0344</name>
</gene>
<keyword evidence="1" id="KW-0934">Plastid</keyword>
<geneLocation type="plastid" evidence="1"/>
<dbReference type="RefSeq" id="YP_009435043.1">
    <property type="nucleotide sequence ID" value="NC_036074.1"/>
</dbReference>
<dbReference type="GeneID" id="34726991"/>
<protein>
    <submittedName>
        <fullName evidence="1">Uncharacterized protein</fullName>
    </submittedName>
</protein>
<name>A0A291EYU4_9ASTR</name>
<dbReference type="AlphaFoldDB" id="A0A291EYU4"/>
<organism evidence="1">
    <name type="scientific">Lobelia laxa</name>
    <dbReference type="NCBI Taxonomy" id="2041130"/>
    <lineage>
        <taxon>Eukaryota</taxon>
        <taxon>Viridiplantae</taxon>
        <taxon>Streptophyta</taxon>
        <taxon>Embryophyta</taxon>
        <taxon>Tracheophyta</taxon>
        <taxon>Spermatophyta</taxon>
        <taxon>Magnoliopsida</taxon>
        <taxon>eudicotyledons</taxon>
        <taxon>Gunneridae</taxon>
        <taxon>Pentapetalae</taxon>
        <taxon>asterids</taxon>
        <taxon>campanulids</taxon>
        <taxon>Asterales</taxon>
        <taxon>Campanulaceae</taxon>
        <taxon>Lobelia</taxon>
    </lineage>
</organism>
<accession>A0A291EYU4</accession>
<sequence length="72" mass="8280">MMDLFGTESVKKCGRVPVTFRGSEIERSNPFSSYHILSPLEKGCYFIPPLSQKKEIISIKTKSKNEKRIPYI</sequence>
<proteinExistence type="predicted"/>
<evidence type="ECO:0000313" key="1">
    <source>
        <dbReference type="EMBL" id="ATG25045.1"/>
    </source>
</evidence>
<reference evidence="1" key="1">
    <citation type="journal article" date="2014" name="Proc. Natl. Acad. Sci. U.S.A.">
        <title>The dynamic history of plastid genomes in the Campanulaceae sensu lato is unique among angiosperms.</title>
        <authorList>
            <person name="Knox E.B."/>
        </authorList>
    </citation>
    <scope>NUCLEOTIDE SEQUENCE</scope>
</reference>
<reference evidence="1" key="2">
    <citation type="submission" date="2017-08" db="EMBL/GenBank/DDBJ databases">
        <authorList>
            <person name="Knox E.B."/>
        </authorList>
    </citation>
    <scope>NUCLEOTIDE SEQUENCE</scope>
</reference>